<evidence type="ECO:0000256" key="6">
    <source>
        <dbReference type="ARBA" id="ARBA00023136"/>
    </source>
</evidence>
<dbReference type="PANTHER" id="PTHR30561">
    <property type="entry name" value="SMR FAMILY PROTON-DEPENDENT DRUG EFFLUX TRANSPORTER SUGE"/>
    <property type="match status" value="1"/>
</dbReference>
<dbReference type="PANTHER" id="PTHR30561:SF0">
    <property type="entry name" value="GUANIDINIUM EXPORTER"/>
    <property type="match status" value="1"/>
</dbReference>
<feature type="transmembrane region" description="Helical" evidence="10">
    <location>
        <begin position="40"/>
        <end position="57"/>
    </location>
</feature>
<organism evidence="11 13">
    <name type="scientific">Ignatzschineria cameli</name>
    <dbReference type="NCBI Taxonomy" id="2182793"/>
    <lineage>
        <taxon>Bacteria</taxon>
        <taxon>Pseudomonadati</taxon>
        <taxon>Pseudomonadota</taxon>
        <taxon>Gammaproteobacteria</taxon>
        <taxon>Cardiobacteriales</taxon>
        <taxon>Ignatzschineriaceae</taxon>
        <taxon>Ignatzschineria</taxon>
    </lineage>
</organism>
<dbReference type="GO" id="GO:0022857">
    <property type="term" value="F:transmembrane transporter activity"/>
    <property type="evidence" value="ECO:0007669"/>
    <property type="project" value="InterPro"/>
</dbReference>
<evidence type="ECO:0000256" key="7">
    <source>
        <dbReference type="ARBA" id="ARBA00038151"/>
    </source>
</evidence>
<reference evidence="11" key="1">
    <citation type="journal article" date="2018" name="Genome Announc.">
        <title>Ignatzschineria cameli sp. nov., isolated from necrotic foot tissue of dromedaries (Camelus dromedarius) and associated maggots (Wohlfahrtia species) in Dubai.</title>
        <authorList>
            <person name="Tsang C.C."/>
            <person name="Tang J.Y."/>
            <person name="Fong J.Y."/>
            <person name="Kinne J."/>
            <person name="Lee H.H."/>
            <person name="Joseph M."/>
            <person name="Jose S."/>
            <person name="Schuster R.K."/>
            <person name="Tang Y."/>
            <person name="Sivakumar S."/>
            <person name="Chen J.H."/>
            <person name="Teng J.L."/>
            <person name="Lau S.K."/>
            <person name="Wernery U."/>
            <person name="Woo P.C."/>
        </authorList>
    </citation>
    <scope>NUCLEOTIDE SEQUENCE</scope>
    <source>
        <strain evidence="11">UAE-HKU57</strain>
        <strain evidence="12">UAE-HKU58</strain>
    </source>
</reference>
<evidence type="ECO:0000256" key="10">
    <source>
        <dbReference type="SAM" id="Phobius"/>
    </source>
</evidence>
<evidence type="ECO:0000256" key="3">
    <source>
        <dbReference type="ARBA" id="ARBA00022475"/>
    </source>
</evidence>
<evidence type="ECO:0000256" key="9">
    <source>
        <dbReference type="RuleBase" id="RU003942"/>
    </source>
</evidence>
<evidence type="ECO:0000256" key="8">
    <source>
        <dbReference type="ARBA" id="ARBA00039168"/>
    </source>
</evidence>
<comment type="caution">
    <text evidence="11">The sequence shown here is derived from an EMBL/GenBank/DDBJ whole genome shotgun (WGS) entry which is preliminary data.</text>
</comment>
<comment type="similarity">
    <text evidence="7">Belongs to the drug/metabolite transporter (DMT) superfamily. Small multidrug resistance (SMR) (TC 2.A.7.1) family. Gdx/SugE subfamily.</text>
</comment>
<feature type="transmembrane region" description="Helical" evidence="10">
    <location>
        <begin position="94"/>
        <end position="112"/>
    </location>
</feature>
<dbReference type="Proteomes" id="UP000245217">
    <property type="component" value="Unassembled WGS sequence"/>
</dbReference>
<evidence type="ECO:0000256" key="2">
    <source>
        <dbReference type="ARBA" id="ARBA00022448"/>
    </source>
</evidence>
<keyword evidence="5 10" id="KW-1133">Transmembrane helix</keyword>
<reference evidence="13 14" key="2">
    <citation type="submission" date="2018-05" db="EMBL/GenBank/DDBJ databases">
        <title>Ignatzschineria dubaiensis sp. nov., isolated from necrotic foot tissues of dromedaries (Camelus dromedarius) and associated maggots in Dubai, United Arab Emirates.</title>
        <authorList>
            <person name="Tsang C.C."/>
            <person name="Tang J.Y.M."/>
            <person name="Fong J.Y.H."/>
            <person name="Kinne J."/>
            <person name="Lee H.H."/>
            <person name="Joseph M."/>
            <person name="Jose S."/>
            <person name="Schuster R.K."/>
            <person name="Tang Y."/>
            <person name="Sivakumar S."/>
            <person name="Chen J.H.K."/>
            <person name="Teng J.L.L."/>
            <person name="Lau S.K.P."/>
            <person name="Wernery U."/>
            <person name="Woo P.C.Y."/>
        </authorList>
    </citation>
    <scope>NUCLEOTIDE SEQUENCE [LARGE SCALE GENOMIC DNA]</scope>
    <source>
        <strain evidence="13">UAE-HKU57</strain>
        <strain evidence="14">UAE-HKU58</strain>
    </source>
</reference>
<dbReference type="EMBL" id="QEWV01000003">
    <property type="protein sequence ID" value="PWD93000.1"/>
    <property type="molecule type" value="Genomic_DNA"/>
</dbReference>
<keyword evidence="2" id="KW-0813">Transport</keyword>
<dbReference type="InterPro" id="IPR037185">
    <property type="entry name" value="EmrE-like"/>
</dbReference>
<feature type="transmembrane region" description="Helical" evidence="10">
    <location>
        <begin position="6"/>
        <end position="28"/>
    </location>
</feature>
<proteinExistence type="inferred from homology"/>
<dbReference type="Pfam" id="PF00893">
    <property type="entry name" value="Multi_Drug_Res"/>
    <property type="match status" value="1"/>
</dbReference>
<evidence type="ECO:0000256" key="4">
    <source>
        <dbReference type="ARBA" id="ARBA00022692"/>
    </source>
</evidence>
<evidence type="ECO:0000313" key="13">
    <source>
        <dbReference type="Proteomes" id="UP000245059"/>
    </source>
</evidence>
<keyword evidence="4 9" id="KW-0812">Transmembrane</keyword>
<dbReference type="EMBL" id="QEWW01000001">
    <property type="protein sequence ID" value="PWD87797.1"/>
    <property type="molecule type" value="Genomic_DNA"/>
</dbReference>
<dbReference type="Proteomes" id="UP000245059">
    <property type="component" value="Unassembled WGS sequence"/>
</dbReference>
<keyword evidence="3" id="KW-1003">Cell membrane</keyword>
<dbReference type="OrthoDB" id="9808638at2"/>
<gene>
    <name evidence="11" type="ORF">DC077_00485</name>
    <name evidence="12" type="ORF">DC078_04055</name>
</gene>
<feature type="transmembrane region" description="Helical" evidence="10">
    <location>
        <begin position="63"/>
        <end position="85"/>
    </location>
</feature>
<dbReference type="InterPro" id="IPR045324">
    <property type="entry name" value="Small_multidrug_res"/>
</dbReference>
<evidence type="ECO:0000313" key="11">
    <source>
        <dbReference type="EMBL" id="PWD87797.1"/>
    </source>
</evidence>
<name>A0A2U2AT10_9GAMM</name>
<evidence type="ECO:0000256" key="5">
    <source>
        <dbReference type="ARBA" id="ARBA00022989"/>
    </source>
</evidence>
<comment type="subcellular location">
    <subcellularLocation>
        <location evidence="1 9">Cell membrane</location>
        <topology evidence="1 9">Multi-pass membrane protein</topology>
    </subcellularLocation>
</comment>
<dbReference type="InterPro" id="IPR000390">
    <property type="entry name" value="Small_drug/metabolite_transptr"/>
</dbReference>
<evidence type="ECO:0000313" key="14">
    <source>
        <dbReference type="Proteomes" id="UP000245217"/>
    </source>
</evidence>
<keyword evidence="14" id="KW-1185">Reference proteome</keyword>
<evidence type="ECO:0000313" key="12">
    <source>
        <dbReference type="EMBL" id="PWD93000.1"/>
    </source>
</evidence>
<dbReference type="SUPFAM" id="SSF103481">
    <property type="entry name" value="Multidrug resistance efflux transporter EmrE"/>
    <property type="match status" value="1"/>
</dbReference>
<dbReference type="RefSeq" id="WP_109201324.1">
    <property type="nucleotide sequence ID" value="NZ_QEWS01000012.1"/>
</dbReference>
<keyword evidence="6 10" id="KW-0472">Membrane</keyword>
<evidence type="ECO:0000256" key="1">
    <source>
        <dbReference type="ARBA" id="ARBA00004651"/>
    </source>
</evidence>
<sequence>MGISYITIGWIFVALASVAELVGVFGLSLYSQNRTLINRMLYYGGIFASFALLYFSFRFLPLSIAYTVFTGVGTAGAVTLNIIFFNESKNIKRVLSLVAIIVGVVGLQLVTATQ</sequence>
<dbReference type="AlphaFoldDB" id="A0A2U2AT10"/>
<dbReference type="Gene3D" id="1.10.3730.20">
    <property type="match status" value="1"/>
</dbReference>
<protein>
    <recommendedName>
        <fullName evidence="8">Guanidinium exporter</fullName>
    </recommendedName>
</protein>
<accession>A0A2U2AT10</accession>
<dbReference type="GO" id="GO:0005886">
    <property type="term" value="C:plasma membrane"/>
    <property type="evidence" value="ECO:0007669"/>
    <property type="project" value="UniProtKB-SubCell"/>
</dbReference>